<accession>A0AAX0Q6Z2</accession>
<evidence type="ECO:0000256" key="7">
    <source>
        <dbReference type="ARBA" id="ARBA00022755"/>
    </source>
</evidence>
<keyword evidence="5 14" id="KW-0436">Ligase</keyword>
<dbReference type="Proteomes" id="UP000243820">
    <property type="component" value="Unassembled WGS sequence"/>
</dbReference>
<dbReference type="RefSeq" id="WP_095642346.1">
    <property type="nucleotide sequence ID" value="NZ_LMVO01000034.1"/>
</dbReference>
<dbReference type="SUPFAM" id="SSF51246">
    <property type="entry name" value="Rudiment single hybrid motif"/>
    <property type="match status" value="1"/>
</dbReference>
<dbReference type="InterPro" id="IPR011761">
    <property type="entry name" value="ATP-grasp"/>
</dbReference>
<dbReference type="InterPro" id="IPR020561">
    <property type="entry name" value="PRibGlycinamid_synth_ATP-grasp"/>
</dbReference>
<dbReference type="SMART" id="SM01210">
    <property type="entry name" value="GARS_C"/>
    <property type="match status" value="1"/>
</dbReference>
<dbReference type="Gene3D" id="3.30.1490.20">
    <property type="entry name" value="ATP-grasp fold, A domain"/>
    <property type="match status" value="1"/>
</dbReference>
<evidence type="ECO:0000256" key="13">
    <source>
        <dbReference type="ARBA" id="ARBA00042864"/>
    </source>
</evidence>
<evidence type="ECO:0000256" key="4">
    <source>
        <dbReference type="ARBA" id="ARBA00013255"/>
    </source>
</evidence>
<dbReference type="NCBIfam" id="TIGR00877">
    <property type="entry name" value="purD"/>
    <property type="match status" value="1"/>
</dbReference>
<dbReference type="InterPro" id="IPR000115">
    <property type="entry name" value="PRibGlycinamide_synth"/>
</dbReference>
<dbReference type="InterPro" id="IPR020560">
    <property type="entry name" value="PRibGlycinamide_synth_C-dom"/>
</dbReference>
<dbReference type="SUPFAM" id="SSF56059">
    <property type="entry name" value="Glutathione synthetase ATP-binding domain-like"/>
    <property type="match status" value="1"/>
</dbReference>
<dbReference type="GO" id="GO:0009113">
    <property type="term" value="P:purine nucleobase biosynthetic process"/>
    <property type="evidence" value="ECO:0007669"/>
    <property type="project" value="InterPro"/>
</dbReference>
<dbReference type="Pfam" id="PF02844">
    <property type="entry name" value="GARS_N"/>
    <property type="match status" value="1"/>
</dbReference>
<comment type="catalytic activity">
    <reaction evidence="14">
        <text>5-phospho-beta-D-ribosylamine + glycine + ATP = N(1)-(5-phospho-beta-D-ribosyl)glycinamide + ADP + phosphate + H(+)</text>
        <dbReference type="Rhea" id="RHEA:17453"/>
        <dbReference type="ChEBI" id="CHEBI:15378"/>
        <dbReference type="ChEBI" id="CHEBI:30616"/>
        <dbReference type="ChEBI" id="CHEBI:43474"/>
        <dbReference type="ChEBI" id="CHEBI:57305"/>
        <dbReference type="ChEBI" id="CHEBI:58681"/>
        <dbReference type="ChEBI" id="CHEBI:143788"/>
        <dbReference type="ChEBI" id="CHEBI:456216"/>
        <dbReference type="EC" id="6.3.4.13"/>
    </reaction>
</comment>
<dbReference type="GO" id="GO:0006189">
    <property type="term" value="P:'de novo' IMP biosynthetic process"/>
    <property type="evidence" value="ECO:0007669"/>
    <property type="project" value="UniProtKB-UniRule"/>
</dbReference>
<evidence type="ECO:0000256" key="6">
    <source>
        <dbReference type="ARBA" id="ARBA00022741"/>
    </source>
</evidence>
<dbReference type="Gene3D" id="3.30.470.20">
    <property type="entry name" value="ATP-grasp fold, B domain"/>
    <property type="match status" value="1"/>
</dbReference>
<evidence type="ECO:0000256" key="2">
    <source>
        <dbReference type="ARBA" id="ARBA00001946"/>
    </source>
</evidence>
<dbReference type="InterPro" id="IPR013815">
    <property type="entry name" value="ATP_grasp_subdomain_1"/>
</dbReference>
<sequence length="430" mass="46377">MKILVAGGGGREHAICLALTKNANVELYSVMGKKNPGIAKIARETLIHAETDVPAVRAFAKEHNIQYAFIGPEAPLEAGLADALTKEGIGCVGPVKAAARIETDKGFCRELMNKHGIDGCPAYKLCKTPEEAAAFIRQYPGDLAVKPTGLTGGKGVKVMGEQVDREGAVEYAMTLKDQVIILEERLLGEEFTLMAFTDGKTLVPMPLVQDHKRAFEGDVGPNTGGMGSYSLEDHTFPFVTETDYARALSIMQATVNALAKEGSPYKGILYGQFMNTKTGPKVIEFNARFGDPEAMNVLTILNSDLFTIAEHIISGTLSAQDVSFEKKATVCKYLVPTGYPDKPHAGDVITPGQAENTILYYANVELENGVLKTLTSRTMAYVGVGAGLAEAEKYAEAACRNVTGNVRYRSDIGTETLFAKRIAHMKELRS</sequence>
<evidence type="ECO:0000313" key="18">
    <source>
        <dbReference type="Proteomes" id="UP000243820"/>
    </source>
</evidence>
<dbReference type="Gene3D" id="3.40.50.20">
    <property type="match status" value="1"/>
</dbReference>
<protein>
    <recommendedName>
        <fullName evidence="4 14">Phosphoribosylamine--glycine ligase</fullName>
        <ecNumber evidence="4 14">6.3.4.13</ecNumber>
    </recommendedName>
    <alternativeName>
        <fullName evidence="14">GARS</fullName>
    </alternativeName>
    <alternativeName>
        <fullName evidence="12 14">Glycinamide ribonucleotide synthetase</fullName>
    </alternativeName>
    <alternativeName>
        <fullName evidence="13 14">Phosphoribosylglycinamide synthetase</fullName>
    </alternativeName>
</protein>
<name>A0AAX0Q6Z2_9EURY</name>
<dbReference type="Pfam" id="PF01071">
    <property type="entry name" value="GARS_A"/>
    <property type="match status" value="1"/>
</dbReference>
<evidence type="ECO:0000259" key="16">
    <source>
        <dbReference type="PROSITE" id="PS50975"/>
    </source>
</evidence>
<dbReference type="PROSITE" id="PS00184">
    <property type="entry name" value="GARS"/>
    <property type="match status" value="1"/>
</dbReference>
<keyword evidence="7 14" id="KW-0658">Purine biosynthesis</keyword>
<dbReference type="InterPro" id="IPR011054">
    <property type="entry name" value="Rudment_hybrid_motif"/>
</dbReference>
<dbReference type="HAMAP" id="MF_00138">
    <property type="entry name" value="GARS"/>
    <property type="match status" value="1"/>
</dbReference>
<dbReference type="AlphaFoldDB" id="A0AAX0Q6Z2"/>
<evidence type="ECO:0000256" key="8">
    <source>
        <dbReference type="ARBA" id="ARBA00022840"/>
    </source>
</evidence>
<dbReference type="EMBL" id="LMVO01000034">
    <property type="protein sequence ID" value="PAV08891.1"/>
    <property type="molecule type" value="Genomic_DNA"/>
</dbReference>
<dbReference type="EC" id="6.3.4.13" evidence="4 14"/>
<dbReference type="GO" id="GO:0004637">
    <property type="term" value="F:phosphoribosylamine-glycine ligase activity"/>
    <property type="evidence" value="ECO:0007669"/>
    <property type="project" value="UniProtKB-UniRule"/>
</dbReference>
<feature type="domain" description="ATP-grasp" evidence="16">
    <location>
        <begin position="109"/>
        <end position="314"/>
    </location>
</feature>
<evidence type="ECO:0000256" key="14">
    <source>
        <dbReference type="HAMAP-Rule" id="MF_00138"/>
    </source>
</evidence>
<dbReference type="SUPFAM" id="SSF52440">
    <property type="entry name" value="PreATP-grasp domain"/>
    <property type="match status" value="1"/>
</dbReference>
<evidence type="ECO:0000256" key="1">
    <source>
        <dbReference type="ARBA" id="ARBA00001936"/>
    </source>
</evidence>
<proteinExistence type="inferred from homology"/>
<gene>
    <name evidence="14" type="primary">purD</name>
    <name evidence="17" type="ORF">ASJ83_00875</name>
</gene>
<dbReference type="PANTHER" id="PTHR43472:SF1">
    <property type="entry name" value="PHOSPHORIBOSYLAMINE--GLYCINE LIGASE, CHLOROPLASTIC"/>
    <property type="match status" value="1"/>
</dbReference>
<keyword evidence="18" id="KW-1185">Reference proteome</keyword>
<dbReference type="InterPro" id="IPR020562">
    <property type="entry name" value="PRibGlycinamide_synth_N"/>
</dbReference>
<evidence type="ECO:0000256" key="15">
    <source>
        <dbReference type="PROSITE-ProRule" id="PRU00409"/>
    </source>
</evidence>
<dbReference type="GO" id="GO:0046872">
    <property type="term" value="F:metal ion binding"/>
    <property type="evidence" value="ECO:0007669"/>
    <property type="project" value="InterPro"/>
</dbReference>
<evidence type="ECO:0000256" key="5">
    <source>
        <dbReference type="ARBA" id="ARBA00022598"/>
    </source>
</evidence>
<evidence type="ECO:0000313" key="17">
    <source>
        <dbReference type="EMBL" id="PAV08891.1"/>
    </source>
</evidence>
<keyword evidence="8 15" id="KW-0067">ATP-binding</keyword>
<evidence type="ECO:0000256" key="3">
    <source>
        <dbReference type="ARBA" id="ARBA00005174"/>
    </source>
</evidence>
<comment type="caution">
    <text evidence="17">The sequence shown here is derived from an EMBL/GenBank/DDBJ whole genome shotgun (WGS) entry which is preliminary data.</text>
</comment>
<dbReference type="SMART" id="SM01209">
    <property type="entry name" value="GARS_A"/>
    <property type="match status" value="1"/>
</dbReference>
<evidence type="ECO:0000256" key="11">
    <source>
        <dbReference type="ARBA" id="ARBA00038345"/>
    </source>
</evidence>
<dbReference type="Pfam" id="PF02843">
    <property type="entry name" value="GARS_C"/>
    <property type="match status" value="1"/>
</dbReference>
<dbReference type="GO" id="GO:0005524">
    <property type="term" value="F:ATP binding"/>
    <property type="evidence" value="ECO:0007669"/>
    <property type="project" value="UniProtKB-UniRule"/>
</dbReference>
<dbReference type="InterPro" id="IPR020559">
    <property type="entry name" value="PRibGlycinamide_synth_CS"/>
</dbReference>
<evidence type="ECO:0000256" key="12">
    <source>
        <dbReference type="ARBA" id="ARBA00042242"/>
    </source>
</evidence>
<comment type="pathway">
    <text evidence="3 14">Purine metabolism; IMP biosynthesis via de novo pathway; N(1)-(5-phospho-D-ribosyl)glycinamide from 5-phospho-alpha-D-ribose 1-diphosphate: step 2/2.</text>
</comment>
<keyword evidence="9" id="KW-0460">Magnesium</keyword>
<dbReference type="PANTHER" id="PTHR43472">
    <property type="entry name" value="PHOSPHORIBOSYLAMINE--GLYCINE LIGASE"/>
    <property type="match status" value="1"/>
</dbReference>
<reference evidence="17 18" key="1">
    <citation type="journal article" date="2017" name="BMC Genomics">
        <title>Genomic analysis of methanogenic archaea reveals a shift towards energy conservation.</title>
        <authorList>
            <person name="Gilmore S.P."/>
            <person name="Henske J.K."/>
            <person name="Sexton J.A."/>
            <person name="Solomon K.V."/>
            <person name="Seppala S."/>
            <person name="Yoo J.I."/>
            <person name="Huyett L.M."/>
            <person name="Pressman A."/>
            <person name="Cogan J.Z."/>
            <person name="Kivenson V."/>
            <person name="Peng X."/>
            <person name="Tan Y."/>
            <person name="Valentine D.L."/>
            <person name="O'Malley M.A."/>
        </authorList>
    </citation>
    <scope>NUCLEOTIDE SEQUENCE [LARGE SCALE GENOMIC DNA]</scope>
    <source>
        <strain evidence="17 18">XII</strain>
    </source>
</reference>
<dbReference type="Gene3D" id="3.90.600.10">
    <property type="entry name" value="Phosphoribosylglycinamide synthetase, C-terminal domain"/>
    <property type="match status" value="1"/>
</dbReference>
<comment type="cofactor">
    <cofactor evidence="2">
        <name>Mg(2+)</name>
        <dbReference type="ChEBI" id="CHEBI:18420"/>
    </cofactor>
</comment>
<comment type="similarity">
    <text evidence="11 14">Belongs to the GARS family.</text>
</comment>
<keyword evidence="6 15" id="KW-0547">Nucleotide-binding</keyword>
<dbReference type="InterPro" id="IPR016185">
    <property type="entry name" value="PreATP-grasp_dom_sf"/>
</dbReference>
<organism evidence="17 18">
    <name type="scientific">Methanocorpusculum parvum</name>
    <dbReference type="NCBI Taxonomy" id="2193"/>
    <lineage>
        <taxon>Archaea</taxon>
        <taxon>Methanobacteriati</taxon>
        <taxon>Methanobacteriota</taxon>
        <taxon>Stenosarchaea group</taxon>
        <taxon>Methanomicrobia</taxon>
        <taxon>Methanomicrobiales</taxon>
        <taxon>Methanocorpusculaceae</taxon>
        <taxon>Methanocorpusculum</taxon>
    </lineage>
</organism>
<comment type="cofactor">
    <cofactor evidence="1">
        <name>Mn(2+)</name>
        <dbReference type="ChEBI" id="CHEBI:29035"/>
    </cofactor>
</comment>
<evidence type="ECO:0000256" key="9">
    <source>
        <dbReference type="ARBA" id="ARBA00022842"/>
    </source>
</evidence>
<dbReference type="PROSITE" id="PS50975">
    <property type="entry name" value="ATP_GRASP"/>
    <property type="match status" value="1"/>
</dbReference>
<keyword evidence="10" id="KW-0464">Manganese</keyword>
<evidence type="ECO:0000256" key="10">
    <source>
        <dbReference type="ARBA" id="ARBA00023211"/>
    </source>
</evidence>
<dbReference type="InterPro" id="IPR037123">
    <property type="entry name" value="PRibGlycinamide_synth_C_sf"/>
</dbReference>